<dbReference type="EMBL" id="AWQQ01000013">
    <property type="protein sequence ID" value="PHJ39741.1"/>
    <property type="molecule type" value="Genomic_DNA"/>
</dbReference>
<reference evidence="1 2" key="1">
    <citation type="submission" date="2013-09" db="EMBL/GenBank/DDBJ databases">
        <title>Biodegradation of hydrocarbons in the deep terrestrial subsurface : characterization of a microbial consortium composed of two Desulfotomaculum species originating from a deep geological formation.</title>
        <authorList>
            <person name="Aullo T."/>
            <person name="Berlendis S."/>
            <person name="Lascourreges J.-F."/>
            <person name="Dessort D."/>
            <person name="Saint-Laurent S."/>
            <person name="Schraauwers B."/>
            <person name="Mas J."/>
            <person name="Magot M."/>
            <person name="Ranchou-Peyruse A."/>
        </authorList>
    </citation>
    <scope>NUCLEOTIDE SEQUENCE [LARGE SCALE GENOMIC DNA]</scope>
    <source>
        <strain evidence="1 2">Bs107</strain>
    </source>
</reference>
<proteinExistence type="predicted"/>
<dbReference type="AlphaFoldDB" id="A0A2C6L4C0"/>
<evidence type="ECO:0000313" key="1">
    <source>
        <dbReference type="EMBL" id="PHJ39741.1"/>
    </source>
</evidence>
<evidence type="ECO:0000313" key="2">
    <source>
        <dbReference type="Proteomes" id="UP000222564"/>
    </source>
</evidence>
<keyword evidence="2" id="KW-1185">Reference proteome</keyword>
<gene>
    <name evidence="1" type="ORF">P378_01585</name>
</gene>
<accession>A0A2C6L4C0</accession>
<dbReference type="RefSeq" id="WP_274378617.1">
    <property type="nucleotide sequence ID" value="NZ_AWQQ01000013.1"/>
</dbReference>
<sequence length="41" mass="4595">MINSLCNQALYDAKRRNSDVIEESMIGRILADAERQRGTVG</sequence>
<protein>
    <submittedName>
        <fullName evidence="1">Uncharacterized protein</fullName>
    </submittedName>
</protein>
<comment type="caution">
    <text evidence="1">The sequence shown here is derived from an EMBL/GenBank/DDBJ whole genome shotgun (WGS) entry which is preliminary data.</text>
</comment>
<organism evidence="1 2">
    <name type="scientific">Desulforamulus profundi</name>
    <dbReference type="NCBI Taxonomy" id="1383067"/>
    <lineage>
        <taxon>Bacteria</taxon>
        <taxon>Bacillati</taxon>
        <taxon>Bacillota</taxon>
        <taxon>Clostridia</taxon>
        <taxon>Eubacteriales</taxon>
        <taxon>Peptococcaceae</taxon>
        <taxon>Desulforamulus</taxon>
    </lineage>
</organism>
<name>A0A2C6L4C0_9FIRM</name>
<dbReference type="Proteomes" id="UP000222564">
    <property type="component" value="Unassembled WGS sequence"/>
</dbReference>